<dbReference type="AlphaFoldDB" id="A0A9W8DPA2"/>
<keyword evidence="2" id="KW-1185">Reference proteome</keyword>
<dbReference type="Proteomes" id="UP001150569">
    <property type="component" value="Unassembled WGS sequence"/>
</dbReference>
<gene>
    <name evidence="1" type="ORF">IWQ60_009616</name>
</gene>
<name>A0A9W8DPA2_9FUNG</name>
<evidence type="ECO:0000313" key="1">
    <source>
        <dbReference type="EMBL" id="KAJ1912544.1"/>
    </source>
</evidence>
<comment type="caution">
    <text evidence="1">The sequence shown here is derived from an EMBL/GenBank/DDBJ whole genome shotgun (WGS) entry which is preliminary data.</text>
</comment>
<accession>A0A9W8DPA2</accession>
<evidence type="ECO:0000313" key="2">
    <source>
        <dbReference type="Proteomes" id="UP001150569"/>
    </source>
</evidence>
<organism evidence="1 2">
    <name type="scientific">Tieghemiomyces parasiticus</name>
    <dbReference type="NCBI Taxonomy" id="78921"/>
    <lineage>
        <taxon>Eukaryota</taxon>
        <taxon>Fungi</taxon>
        <taxon>Fungi incertae sedis</taxon>
        <taxon>Zoopagomycota</taxon>
        <taxon>Kickxellomycotina</taxon>
        <taxon>Dimargaritomycetes</taxon>
        <taxon>Dimargaritales</taxon>
        <taxon>Dimargaritaceae</taxon>
        <taxon>Tieghemiomyces</taxon>
    </lineage>
</organism>
<protein>
    <submittedName>
        <fullName evidence="1">Uncharacterized protein</fullName>
    </submittedName>
</protein>
<dbReference type="EMBL" id="JANBPT010000824">
    <property type="protein sequence ID" value="KAJ1912544.1"/>
    <property type="molecule type" value="Genomic_DNA"/>
</dbReference>
<sequence length="618" mass="68274">MVAKALVSDLLDRIESGQVYVPTSLTHLARMTNGPESTLLGSAGPTNYSQELLLLLVAAASTHGTHQGPLAGLEAAHLSTVLTELTNRFATPVHPMAFSEVMDTLWDLTPHLDRPAFRRALGDLMLTHLLDPRTRPAVTRFLLRWLLVPVPIDGSTPAKKTCECRVHELLVVLPDGLACLQKAVHLIRNKYGYLDLVIYRTVQQMDRVLRALPADPVATPTKTNADNDVERAITILQGSQQQTARPATAAAEYVELLVRQLANTDRGRVLGHLLALHTAEYPYVLEVVRDYVTVMCPPSLTKSPELATTLRLPTTTHSLLFQVVSTEMVETCHRLLLRHLAVLWPGRHRSPTANPLALVLRQAIAGHTTRLAALLPSHSDPGDLMRALRDYLAVPVPRYQLRTVLGLALLFIKDGQMARPVGSGEATVHLATAVFRHLTGFIVDLTEDEQPSRAPIVDHGLLVTTLFVLSAMMSEAHPKDTDESGTSFMDVDPPYPVYLHGWVQIGEILRDVGWSPLAPRPATLPVSSVPVEEVGGEQAVDLERPEHAPRAIRLLWSQGLAQLLQVLPRPFLTSHLDFLETWQVRSEPIFKGDDTEWPFHFLASRLWRLSIDESTSSA</sequence>
<reference evidence="1" key="1">
    <citation type="submission" date="2022-07" db="EMBL/GenBank/DDBJ databases">
        <title>Phylogenomic reconstructions and comparative analyses of Kickxellomycotina fungi.</title>
        <authorList>
            <person name="Reynolds N.K."/>
            <person name="Stajich J.E."/>
            <person name="Barry K."/>
            <person name="Grigoriev I.V."/>
            <person name="Crous P."/>
            <person name="Smith M.E."/>
        </authorList>
    </citation>
    <scope>NUCLEOTIDE SEQUENCE</scope>
    <source>
        <strain evidence="1">RSA 861</strain>
    </source>
</reference>
<proteinExistence type="predicted"/>